<feature type="signal peptide" evidence="2">
    <location>
        <begin position="1"/>
        <end position="19"/>
    </location>
</feature>
<accession>A0ABP0PLK6</accession>
<feature type="transmembrane region" description="Helical" evidence="1">
    <location>
        <begin position="293"/>
        <end position="312"/>
    </location>
</feature>
<gene>
    <name evidence="3" type="ORF">SCF082_LOCUS36692</name>
</gene>
<dbReference type="InterPro" id="IPR015683">
    <property type="entry name" value="Ionotropic_Glu_rcpt"/>
</dbReference>
<dbReference type="SUPFAM" id="SSF53850">
    <property type="entry name" value="Periplasmic binding protein-like II"/>
    <property type="match status" value="1"/>
</dbReference>
<evidence type="ECO:0000256" key="2">
    <source>
        <dbReference type="SAM" id="SignalP"/>
    </source>
</evidence>
<feature type="transmembrane region" description="Helical" evidence="1">
    <location>
        <begin position="555"/>
        <end position="576"/>
    </location>
</feature>
<dbReference type="Proteomes" id="UP001642464">
    <property type="component" value="Unassembled WGS sequence"/>
</dbReference>
<proteinExistence type="predicted"/>
<sequence>MASRFLQVAIVVLANVGMALKHLSPGAETCPCMNESSHDWTFSRRLLKEKANNSNYGMLGCDFYNADEFRDDEFPKSYNRAWCYVDIHKCKLVKKKCQKDPGSHNLYCRERPTTESVYVTNGSLRYSYETCGNLGSFEEGSRFGKWLSGFHIQAAIRPSEGLADPQQGLLEELAEKAVASLAQTKPIKDQRNLKAVPVLDKQFKGKMQWWTNQSKEMVQSMGNARDAMPDTSYSYCLHDVAIGNLDLCVVDTWVTPERASIVSFLPPIRFDHFFFVEKVDEFGCWAFLRPFTLGAWLEIIGVFGFAVALHLIDKRVRERASAAATTRDVTADHDDADRRVTDQVDRARQSFRDVSRQAAQLLIGDRAPNKWMTIGFAFYMLIVGTTYTAKLFEILGQRHSAGSIGGLEGVVDEVVCVDQLAWKQIVEDHPKVHFHPVPDSHNIPLLLRNETCKVAIMPEYLINLMHAGSLHHFVDENGRKDKGCNLQVTSPDAYLTFAVSFPVSNVLAHPLSWAMTKVLSESDVGIKLRQNLPPASGCGNDDGEQLGWGAMSGPLTLASLLMLFGFCLAHSWLIVVRR</sequence>
<evidence type="ECO:0000313" key="3">
    <source>
        <dbReference type="EMBL" id="CAK9075919.1"/>
    </source>
</evidence>
<keyword evidence="1" id="KW-0812">Transmembrane</keyword>
<keyword evidence="2" id="KW-0732">Signal</keyword>
<dbReference type="EMBL" id="CAXAMM010036557">
    <property type="protein sequence ID" value="CAK9075919.1"/>
    <property type="molecule type" value="Genomic_DNA"/>
</dbReference>
<keyword evidence="1" id="KW-1133">Transmembrane helix</keyword>
<keyword evidence="1" id="KW-0472">Membrane</keyword>
<protein>
    <submittedName>
        <fullName evidence="3">Protein disulfide-isomerase A5</fullName>
    </submittedName>
</protein>
<reference evidence="3 4" key="1">
    <citation type="submission" date="2024-02" db="EMBL/GenBank/DDBJ databases">
        <authorList>
            <person name="Chen Y."/>
            <person name="Shah S."/>
            <person name="Dougan E. K."/>
            <person name="Thang M."/>
            <person name="Chan C."/>
        </authorList>
    </citation>
    <scope>NUCLEOTIDE SEQUENCE [LARGE SCALE GENOMIC DNA]</scope>
</reference>
<name>A0ABP0PLK6_9DINO</name>
<evidence type="ECO:0000256" key="1">
    <source>
        <dbReference type="SAM" id="Phobius"/>
    </source>
</evidence>
<feature type="chain" id="PRO_5046295377" evidence="2">
    <location>
        <begin position="20"/>
        <end position="578"/>
    </location>
</feature>
<organism evidence="3 4">
    <name type="scientific">Durusdinium trenchii</name>
    <dbReference type="NCBI Taxonomy" id="1381693"/>
    <lineage>
        <taxon>Eukaryota</taxon>
        <taxon>Sar</taxon>
        <taxon>Alveolata</taxon>
        <taxon>Dinophyceae</taxon>
        <taxon>Suessiales</taxon>
        <taxon>Symbiodiniaceae</taxon>
        <taxon>Durusdinium</taxon>
    </lineage>
</organism>
<feature type="transmembrane region" description="Helical" evidence="1">
    <location>
        <begin position="371"/>
        <end position="389"/>
    </location>
</feature>
<keyword evidence="4" id="KW-1185">Reference proteome</keyword>
<dbReference type="PANTHER" id="PTHR18966">
    <property type="entry name" value="IONOTROPIC GLUTAMATE RECEPTOR"/>
    <property type="match status" value="1"/>
</dbReference>
<comment type="caution">
    <text evidence="3">The sequence shown here is derived from an EMBL/GenBank/DDBJ whole genome shotgun (WGS) entry which is preliminary data.</text>
</comment>
<evidence type="ECO:0000313" key="4">
    <source>
        <dbReference type="Proteomes" id="UP001642464"/>
    </source>
</evidence>